<name>A0A422LJJ1_LACPA</name>
<dbReference type="Proteomes" id="UP000284716">
    <property type="component" value="Unassembled WGS sequence"/>
</dbReference>
<evidence type="ECO:0000313" key="2">
    <source>
        <dbReference type="Proteomes" id="UP000284716"/>
    </source>
</evidence>
<dbReference type="AlphaFoldDB" id="A0A422LJJ1"/>
<organism evidence="1 2">
    <name type="scientific">Lacticaseibacillus paracasei</name>
    <name type="common">Lactobacillus paracasei</name>
    <dbReference type="NCBI Taxonomy" id="1597"/>
    <lineage>
        <taxon>Bacteria</taxon>
        <taxon>Bacillati</taxon>
        <taxon>Bacillota</taxon>
        <taxon>Bacilli</taxon>
        <taxon>Lactobacillales</taxon>
        <taxon>Lactobacillaceae</taxon>
        <taxon>Lacticaseibacillus</taxon>
    </lineage>
</organism>
<comment type="caution">
    <text evidence="1">The sequence shown here is derived from an EMBL/GenBank/DDBJ whole genome shotgun (WGS) entry which is preliminary data.</text>
</comment>
<evidence type="ECO:0000313" key="1">
    <source>
        <dbReference type="EMBL" id="RND81349.1"/>
    </source>
</evidence>
<protein>
    <submittedName>
        <fullName evidence="1">Uncharacterized protein</fullName>
    </submittedName>
</protein>
<sequence>MSINRTKLLKTSIIIVILGLISFLNILPLLNFNFATSYMGDDFFFHVQRVLALDNIFKSPVNFDVFAHTATMANIFYPWETVYPLYLIYHTTGDFIFSYKLFYFLITFLTAILAYWCLFKISNNTFSAFCFAALYVFSFYRSTNFFVRSALGEAVSMTFLPLVLLGLYYILFDDYNKWRSLSVGMTLITYSHTLSLFMTSILIVVGFMVSLGFLDQRKARIKSLFTAGFWTVILCSPYLFLVINTSLNNKLYLNWQPALHGLPLTDWLMNSLGNRMYPNLNVRSSLGASVVIAGVLALMLFIIVKRSRTAFSTFCLWGGLGIMLISTSLFPWFLTNNTIFGRIQFVWRLNAYISLLLLASFSLILGIVIRKNVLLKSVFLLALIAGLTIGNTTALATFTAAKAEKTPREGTLVKNVKNIFYGDYTPEQVQSKKNLQQILQKQFFLNAQQINPVYHFTDNDFTVQVDNSTQSHARLTIPVFWYASQVVTVNQKPVHSKISKTGATLVTIPKGSSVISVSYQYPKSVVVFIVIACFGLAAIFMPLIFRNTGSAKVTKTD</sequence>
<gene>
    <name evidence="1" type="ORF">FAM18157_01466</name>
</gene>
<dbReference type="EMBL" id="LKFS01000057">
    <property type="protein sequence ID" value="RND81349.1"/>
    <property type="molecule type" value="Genomic_DNA"/>
</dbReference>
<reference evidence="1 2" key="1">
    <citation type="journal article" date="2018" name="Front. Microbiol.">
        <title>Conversion of Methionine to Cysteine in Lactobacillus paracasei Depends on the Highly Mobile cysK-ctl-cysE Gene Cluster.</title>
        <authorList>
            <person name="Wuthrich D."/>
            <person name="Irmler S."/>
            <person name="Berthoud H."/>
            <person name="Guggenbuhl B."/>
            <person name="Eugster E."/>
            <person name="Bruggmann R."/>
        </authorList>
    </citation>
    <scope>NUCLEOTIDE SEQUENCE [LARGE SCALE GENOMIC DNA]</scope>
    <source>
        <strain evidence="1 2">FAM18157</strain>
    </source>
</reference>
<dbReference type="RefSeq" id="WP_004559524.1">
    <property type="nucleotide sequence ID" value="NZ_CP012187.1"/>
</dbReference>
<accession>A0A422LJJ1</accession>
<proteinExistence type="predicted"/>